<proteinExistence type="inferred from homology"/>
<feature type="domain" description="ABC-2 type transporter transmembrane" evidence="12">
    <location>
        <begin position="32"/>
        <end position="239"/>
    </location>
</feature>
<comment type="similarity">
    <text evidence="2">Belongs to the ABC-2 integral membrane protein family.</text>
</comment>
<dbReference type="InterPro" id="IPR000412">
    <property type="entry name" value="ABC_2_transport"/>
</dbReference>
<accession>A0ABV6S6V8</accession>
<keyword evidence="9 11" id="KW-0472">Membrane</keyword>
<dbReference type="PANTHER" id="PTHR30413:SF10">
    <property type="entry name" value="CAPSULE POLYSACCHARIDE EXPORT INNER-MEMBRANE PROTEIN CTRC"/>
    <property type="match status" value="1"/>
</dbReference>
<evidence type="ECO:0000256" key="4">
    <source>
        <dbReference type="ARBA" id="ARBA00022475"/>
    </source>
</evidence>
<keyword evidence="5" id="KW-0762">Sugar transport</keyword>
<feature type="transmembrane region" description="Helical" evidence="11">
    <location>
        <begin position="165"/>
        <end position="185"/>
    </location>
</feature>
<feature type="region of interest" description="Disordered" evidence="10">
    <location>
        <begin position="1"/>
        <end position="21"/>
    </location>
</feature>
<feature type="transmembrane region" description="Helical" evidence="11">
    <location>
        <begin position="249"/>
        <end position="270"/>
    </location>
</feature>
<keyword evidence="14" id="KW-1185">Reference proteome</keyword>
<dbReference type="RefSeq" id="WP_267221336.1">
    <property type="nucleotide sequence ID" value="NZ_JAPCWC010000010.1"/>
</dbReference>
<keyword evidence="6 11" id="KW-0812">Transmembrane</keyword>
<feature type="transmembrane region" description="Helical" evidence="11">
    <location>
        <begin position="129"/>
        <end position="153"/>
    </location>
</feature>
<organism evidence="13 14">
    <name type="scientific">Novosphingobium clariflavum</name>
    <dbReference type="NCBI Taxonomy" id="2029884"/>
    <lineage>
        <taxon>Bacteria</taxon>
        <taxon>Pseudomonadati</taxon>
        <taxon>Pseudomonadota</taxon>
        <taxon>Alphaproteobacteria</taxon>
        <taxon>Sphingomonadales</taxon>
        <taxon>Sphingomonadaceae</taxon>
        <taxon>Novosphingobium</taxon>
    </lineage>
</organism>
<evidence type="ECO:0000256" key="2">
    <source>
        <dbReference type="ARBA" id="ARBA00007783"/>
    </source>
</evidence>
<name>A0ABV6S6V8_9SPHN</name>
<keyword evidence="8" id="KW-0625">Polysaccharide transport</keyword>
<evidence type="ECO:0000256" key="10">
    <source>
        <dbReference type="SAM" id="MobiDB-lite"/>
    </source>
</evidence>
<feature type="transmembrane region" description="Helical" evidence="11">
    <location>
        <begin position="78"/>
        <end position="96"/>
    </location>
</feature>
<sequence length="277" mass="30657">MAGAAQTGTDRAEHAPQQPSLRQSLSIQRRVLGALLIREMLTRYGRHNIGFLWLFVEPMMFTLGVTALWTATKSVHGSDLPIVAFALTGYSSVLLWRNMPGRCIGALWSNLSLLYHRNIRVFDIYAARVILEFGGATISFATLSLLFISVGWLKPPENVLEVAGGWLLIAWFGGALAVTLGALSHESELVDKLWHPFSYLLFPMSGAAFMVDALPKIAQDYVLYIPMVHGTEIVREGYFGTRAHAHYDLAYVIPFSLVLTLAGLLAVRWVSARVVPE</sequence>
<dbReference type="PANTHER" id="PTHR30413">
    <property type="entry name" value="INNER MEMBRANE TRANSPORT PERMEASE"/>
    <property type="match status" value="1"/>
</dbReference>
<dbReference type="PRINTS" id="PR00164">
    <property type="entry name" value="ABC2TRNSPORT"/>
</dbReference>
<evidence type="ECO:0000256" key="6">
    <source>
        <dbReference type="ARBA" id="ARBA00022692"/>
    </source>
</evidence>
<evidence type="ECO:0000313" key="13">
    <source>
        <dbReference type="EMBL" id="MFC0684978.1"/>
    </source>
</evidence>
<evidence type="ECO:0000256" key="9">
    <source>
        <dbReference type="ARBA" id="ARBA00023136"/>
    </source>
</evidence>
<evidence type="ECO:0000259" key="12">
    <source>
        <dbReference type="Pfam" id="PF01061"/>
    </source>
</evidence>
<evidence type="ECO:0000256" key="7">
    <source>
        <dbReference type="ARBA" id="ARBA00022989"/>
    </source>
</evidence>
<evidence type="ECO:0000256" key="11">
    <source>
        <dbReference type="SAM" id="Phobius"/>
    </source>
</evidence>
<keyword evidence="3" id="KW-0813">Transport</keyword>
<comment type="caution">
    <text evidence="13">The sequence shown here is derived from an EMBL/GenBank/DDBJ whole genome shotgun (WGS) entry which is preliminary data.</text>
</comment>
<reference evidence="13 14" key="1">
    <citation type="submission" date="2024-09" db="EMBL/GenBank/DDBJ databases">
        <authorList>
            <person name="Sun Q."/>
            <person name="Mori K."/>
        </authorList>
    </citation>
    <scope>NUCLEOTIDE SEQUENCE [LARGE SCALE GENOMIC DNA]</scope>
    <source>
        <strain evidence="13 14">CICC 11035S</strain>
    </source>
</reference>
<evidence type="ECO:0000256" key="1">
    <source>
        <dbReference type="ARBA" id="ARBA00004651"/>
    </source>
</evidence>
<feature type="transmembrane region" description="Helical" evidence="11">
    <location>
        <begin position="50"/>
        <end position="72"/>
    </location>
</feature>
<dbReference type="Pfam" id="PF01061">
    <property type="entry name" value="ABC2_membrane"/>
    <property type="match status" value="1"/>
</dbReference>
<dbReference type="EMBL" id="JBHLTM010000036">
    <property type="protein sequence ID" value="MFC0684978.1"/>
    <property type="molecule type" value="Genomic_DNA"/>
</dbReference>
<gene>
    <name evidence="13" type="ORF">ACFFF8_10260</name>
</gene>
<evidence type="ECO:0000256" key="5">
    <source>
        <dbReference type="ARBA" id="ARBA00022597"/>
    </source>
</evidence>
<feature type="transmembrane region" description="Helical" evidence="11">
    <location>
        <begin position="197"/>
        <end position="218"/>
    </location>
</feature>
<evidence type="ECO:0000256" key="8">
    <source>
        <dbReference type="ARBA" id="ARBA00023047"/>
    </source>
</evidence>
<keyword evidence="7 11" id="KW-1133">Transmembrane helix</keyword>
<comment type="subcellular location">
    <subcellularLocation>
        <location evidence="1">Cell membrane</location>
        <topology evidence="1">Multi-pass membrane protein</topology>
    </subcellularLocation>
</comment>
<dbReference type="Proteomes" id="UP001589858">
    <property type="component" value="Unassembled WGS sequence"/>
</dbReference>
<evidence type="ECO:0000256" key="3">
    <source>
        <dbReference type="ARBA" id="ARBA00022448"/>
    </source>
</evidence>
<keyword evidence="4" id="KW-1003">Cell membrane</keyword>
<evidence type="ECO:0000313" key="14">
    <source>
        <dbReference type="Proteomes" id="UP001589858"/>
    </source>
</evidence>
<dbReference type="InterPro" id="IPR013525">
    <property type="entry name" value="ABC2_TM"/>
</dbReference>
<protein>
    <submittedName>
        <fullName evidence="13">ABC transporter permease</fullName>
    </submittedName>
</protein>